<dbReference type="RefSeq" id="XP_041157096.1">
    <property type="nucleotide sequence ID" value="XM_041300470.1"/>
</dbReference>
<evidence type="ECO:0008006" key="3">
    <source>
        <dbReference type="Google" id="ProtNLM"/>
    </source>
</evidence>
<organism evidence="1 2">
    <name type="scientific">Suillus plorans</name>
    <dbReference type="NCBI Taxonomy" id="116603"/>
    <lineage>
        <taxon>Eukaryota</taxon>
        <taxon>Fungi</taxon>
        <taxon>Dikarya</taxon>
        <taxon>Basidiomycota</taxon>
        <taxon>Agaricomycotina</taxon>
        <taxon>Agaricomycetes</taxon>
        <taxon>Agaricomycetidae</taxon>
        <taxon>Boletales</taxon>
        <taxon>Suillineae</taxon>
        <taxon>Suillaceae</taxon>
        <taxon>Suillus</taxon>
    </lineage>
</organism>
<accession>A0A9P7AJF9</accession>
<protein>
    <recommendedName>
        <fullName evidence="3">BAH domain-containing protein</fullName>
    </recommendedName>
</protein>
<dbReference type="GeneID" id="64594234"/>
<name>A0A9P7AJF9_9AGAM</name>
<proteinExistence type="predicted"/>
<comment type="caution">
    <text evidence="1">The sequence shown here is derived from an EMBL/GenBank/DDBJ whole genome shotgun (WGS) entry which is preliminary data.</text>
</comment>
<dbReference type="Proteomes" id="UP000719766">
    <property type="component" value="Unassembled WGS sequence"/>
</dbReference>
<gene>
    <name evidence="1" type="ORF">HD556DRAFT_1310895</name>
</gene>
<keyword evidence="2" id="KW-1185">Reference proteome</keyword>
<dbReference type="AlphaFoldDB" id="A0A9P7AJF9"/>
<evidence type="ECO:0000313" key="2">
    <source>
        <dbReference type="Proteomes" id="UP000719766"/>
    </source>
</evidence>
<reference evidence="1" key="1">
    <citation type="journal article" date="2020" name="New Phytol.">
        <title>Comparative genomics reveals dynamic genome evolution in host specialist ectomycorrhizal fungi.</title>
        <authorList>
            <person name="Lofgren L.A."/>
            <person name="Nguyen N.H."/>
            <person name="Vilgalys R."/>
            <person name="Ruytinx J."/>
            <person name="Liao H.L."/>
            <person name="Branco S."/>
            <person name="Kuo A."/>
            <person name="LaButti K."/>
            <person name="Lipzen A."/>
            <person name="Andreopoulos W."/>
            <person name="Pangilinan J."/>
            <person name="Riley R."/>
            <person name="Hundley H."/>
            <person name="Na H."/>
            <person name="Barry K."/>
            <person name="Grigoriev I.V."/>
            <person name="Stajich J.E."/>
            <person name="Kennedy P.G."/>
        </authorList>
    </citation>
    <scope>NUCLEOTIDE SEQUENCE</scope>
    <source>
        <strain evidence="1">S12</strain>
    </source>
</reference>
<dbReference type="EMBL" id="JABBWE010000053">
    <property type="protein sequence ID" value="KAG1790111.1"/>
    <property type="molecule type" value="Genomic_DNA"/>
</dbReference>
<dbReference type="OrthoDB" id="2667966at2759"/>
<evidence type="ECO:0000313" key="1">
    <source>
        <dbReference type="EMBL" id="KAG1790111.1"/>
    </source>
</evidence>
<sequence length="1125" mass="125946">MRGSQPNTRRLRTWVYSTEDDSCATNDLNRLILRVGESVAIFPDDARAVTKTDGSLPIMSYCLIKDVWLDIQWYYRRVDLEDAGVDLAESIGEYELVLSDHISLVDMMCIEDHATIIKYDECNLAQHPVPPETPYHRWNVTIKFARHRKDVNIDDALELHTDQVPESKLPATYDGIQLEEDFVAILIMPICRGGPYGVVGNGWIYSRARSLLKEVRVNGKLPNGWKASLTETDYEGSEVEIRVKQVTLITENHKIFHKGCLYVMRRYGLYFVPSMDPFFRFRHWSSRNARTLMKSKGTIEDVDGECLLKVFQVGRPSESGHIAAHYRVPLRAVNKKFGIYRKIVTHLTSSSQPLASQLRDTYLSIMEYMHNVRITFCADARGSPDPLQAGFRSAALDYYLWLDHRAGGFHELCRAKIEQSHKVTFKSVQNRECQDIISFLDWGSYHTANCNEHDICGAFQGYASEEDLQCLLDAVDVSMDSSQKHEMSSSPIISRVLDTDILPTSVTLPMDNIQPLLGSVDTPMYSDSMTVVDSTDIYTTLDDIFTFPDITPLGFEPERSLSLTVGHALDTANQSIPAIHLMQEDIQPLSCSVHTAMEPIVCPQDTESMIVVDSTNIYNAVDDTFAASYFAPPNENSMLNIGQATDDSTRVSSLAKKTNSSGSVLKPFPLPFDWGYCKRAIGSMGVPSIRVDLSRWLIAHIVVRIRELYGLDEDTPLDDAIQHGSECQATYEEFHEISGMFKFLRAIQAIAEERQTIADFFVCAARGPHLSDMRIECGVQCDIESQLDPGDMGTDTAHITSLNCSLTHDYETNTENVLPSEDHNDCSTDQSHISIHTTEPLFTMDSDNQSAAASTPTTVNIADCQSQAPTIYTTQDNHSDPPSDHDTVPRTRLRARNVKKVTCATVPTQKRRHENSVSQHDVVKDRPRTGRPVIFAGPLVQPKKKARTLSPGVNYTIEDLIKGLDSTTISPSIHLFLLDPMRDDFIQKNTASQYNSLLNIARFIASALTTKSLSDSTITAAASLMKIEFWLEDVALDCKVALEAKDMSLSPLAHHVLVELSTRALEDASSLTIALEIHISVNFLFVDLNDTLLTLRVSQEAYQQRQSYGRCDSISMQAPTLASRS</sequence>